<evidence type="ECO:0000256" key="9">
    <source>
        <dbReference type="ARBA" id="ARBA00023065"/>
    </source>
</evidence>
<dbReference type="InterPro" id="IPR037066">
    <property type="entry name" value="Plug_dom_sf"/>
</dbReference>
<keyword evidence="6 14" id="KW-0812">Transmembrane</keyword>
<dbReference type="GO" id="GO:0015344">
    <property type="term" value="F:siderophore uptake transmembrane transporter activity"/>
    <property type="evidence" value="ECO:0007669"/>
    <property type="project" value="TreeGrafter"/>
</dbReference>
<dbReference type="GO" id="GO:0009279">
    <property type="term" value="C:cell outer membrane"/>
    <property type="evidence" value="ECO:0007669"/>
    <property type="project" value="UniProtKB-SubCell"/>
</dbReference>
<dbReference type="AlphaFoldDB" id="A0A0X8P5Q1"/>
<evidence type="ECO:0000256" key="16">
    <source>
        <dbReference type="SAM" id="SignalP"/>
    </source>
</evidence>
<dbReference type="Pfam" id="PF07715">
    <property type="entry name" value="Plug"/>
    <property type="match status" value="1"/>
</dbReference>
<evidence type="ECO:0000256" key="6">
    <source>
        <dbReference type="ARBA" id="ARBA00022692"/>
    </source>
</evidence>
<evidence type="ECO:0000256" key="14">
    <source>
        <dbReference type="PROSITE-ProRule" id="PRU01360"/>
    </source>
</evidence>
<proteinExistence type="inferred from homology"/>
<reference evidence="19" key="1">
    <citation type="submission" date="2015-12" db="EMBL/GenBank/DDBJ databases">
        <title>FDA dAtabase for Regulatory Grade micrObial Sequences (FDA-ARGOS): Supporting development and validation of Infectious Disease Dx tests.</title>
        <authorList>
            <person name="Case J."/>
            <person name="Tallon L."/>
            <person name="Sadzewicz L."/>
            <person name="Sengamalay N."/>
            <person name="Ott S."/>
            <person name="Godinez A."/>
            <person name="Nagaraj S."/>
            <person name="Nadendla S."/>
            <person name="Sichtig H."/>
        </authorList>
    </citation>
    <scope>NUCLEOTIDE SEQUENCE [LARGE SCALE GENOMIC DNA]</scope>
    <source>
        <strain evidence="19">FDAARGOS_147</strain>
    </source>
</reference>
<dbReference type="Proteomes" id="UP000060602">
    <property type="component" value="Chromosome"/>
</dbReference>
<evidence type="ECO:0000256" key="2">
    <source>
        <dbReference type="ARBA" id="ARBA00009810"/>
    </source>
</evidence>
<dbReference type="InterPro" id="IPR011662">
    <property type="entry name" value="Secretin/TonB_short_N"/>
</dbReference>
<evidence type="ECO:0000256" key="7">
    <source>
        <dbReference type="ARBA" id="ARBA00022729"/>
    </source>
</evidence>
<dbReference type="EMBL" id="CP014060">
    <property type="protein sequence ID" value="AMG40347.2"/>
    <property type="molecule type" value="Genomic_DNA"/>
</dbReference>
<gene>
    <name evidence="18" type="ORF">AL504_22635</name>
</gene>
<keyword evidence="11 14" id="KW-0472">Membrane</keyword>
<dbReference type="GO" id="GO:0015891">
    <property type="term" value="P:siderophore transport"/>
    <property type="evidence" value="ECO:0007669"/>
    <property type="project" value="InterPro"/>
</dbReference>
<evidence type="ECO:0000259" key="17">
    <source>
        <dbReference type="SMART" id="SM00965"/>
    </source>
</evidence>
<dbReference type="InterPro" id="IPR012910">
    <property type="entry name" value="Plug_dom"/>
</dbReference>
<evidence type="ECO:0000313" key="19">
    <source>
        <dbReference type="Proteomes" id="UP000060602"/>
    </source>
</evidence>
<evidence type="ECO:0000256" key="8">
    <source>
        <dbReference type="ARBA" id="ARBA00023004"/>
    </source>
</evidence>
<dbReference type="PANTHER" id="PTHR32552">
    <property type="entry name" value="FERRICHROME IRON RECEPTOR-RELATED"/>
    <property type="match status" value="1"/>
</dbReference>
<dbReference type="InterPro" id="IPR010105">
    <property type="entry name" value="TonB_sidphr_rcpt"/>
</dbReference>
<comment type="similarity">
    <text evidence="2 14 15">Belongs to the TonB-dependent receptor family.</text>
</comment>
<keyword evidence="13 14" id="KW-0998">Cell outer membrane</keyword>
<dbReference type="SMART" id="SM00965">
    <property type="entry name" value="STN"/>
    <property type="match status" value="1"/>
</dbReference>
<dbReference type="FunFam" id="2.170.130.10:FF:000001">
    <property type="entry name" value="Catecholate siderophore TonB-dependent receptor"/>
    <property type="match status" value="1"/>
</dbReference>
<dbReference type="PANTHER" id="PTHR32552:SF68">
    <property type="entry name" value="FERRICHROME OUTER MEMBRANE TRANSPORTER_PHAGE RECEPTOR"/>
    <property type="match status" value="1"/>
</dbReference>
<dbReference type="NCBIfam" id="TIGR01783">
    <property type="entry name" value="TonB-siderophor"/>
    <property type="match status" value="1"/>
</dbReference>
<dbReference type="Pfam" id="PF07660">
    <property type="entry name" value="STN"/>
    <property type="match status" value="1"/>
</dbReference>
<keyword evidence="9" id="KW-0406">Ion transport</keyword>
<dbReference type="InterPro" id="IPR000531">
    <property type="entry name" value="Beta-barrel_TonB"/>
</dbReference>
<evidence type="ECO:0000256" key="11">
    <source>
        <dbReference type="ARBA" id="ARBA00023136"/>
    </source>
</evidence>
<dbReference type="InterPro" id="IPR039426">
    <property type="entry name" value="TonB-dep_rcpt-like"/>
</dbReference>
<name>A0A0X8P5Q1_ALCXX</name>
<feature type="signal peptide" evidence="16">
    <location>
        <begin position="1"/>
        <end position="22"/>
    </location>
</feature>
<keyword evidence="12 18" id="KW-0675">Receptor</keyword>
<feature type="domain" description="Secretin/TonB short N-terminal" evidence="17">
    <location>
        <begin position="49"/>
        <end position="100"/>
    </location>
</feature>
<dbReference type="Gene3D" id="2.40.170.20">
    <property type="entry name" value="TonB-dependent receptor, beta-barrel domain"/>
    <property type="match status" value="1"/>
</dbReference>
<evidence type="ECO:0000256" key="15">
    <source>
        <dbReference type="RuleBase" id="RU003357"/>
    </source>
</evidence>
<protein>
    <submittedName>
        <fullName evidence="18">TonB-dependent siderophore receptor</fullName>
    </submittedName>
</protein>
<evidence type="ECO:0000256" key="1">
    <source>
        <dbReference type="ARBA" id="ARBA00004571"/>
    </source>
</evidence>
<evidence type="ECO:0000313" key="18">
    <source>
        <dbReference type="EMBL" id="AMG40347.2"/>
    </source>
</evidence>
<comment type="subcellular location">
    <subcellularLocation>
        <location evidence="1 14">Cell outer membrane</location>
        <topology evidence="1 14">Multi-pass membrane protein</topology>
    </subcellularLocation>
</comment>
<dbReference type="PROSITE" id="PS52016">
    <property type="entry name" value="TONB_DEPENDENT_REC_3"/>
    <property type="match status" value="1"/>
</dbReference>
<evidence type="ECO:0000256" key="4">
    <source>
        <dbReference type="ARBA" id="ARBA00022452"/>
    </source>
</evidence>
<evidence type="ECO:0000256" key="12">
    <source>
        <dbReference type="ARBA" id="ARBA00023170"/>
    </source>
</evidence>
<accession>A0A0X8P5Q1</accession>
<dbReference type="Gene3D" id="3.55.50.30">
    <property type="match status" value="1"/>
</dbReference>
<keyword evidence="10 15" id="KW-0798">TonB box</keyword>
<keyword evidence="3 14" id="KW-0813">Transport</keyword>
<keyword evidence="7 16" id="KW-0732">Signal</keyword>
<evidence type="ECO:0000256" key="3">
    <source>
        <dbReference type="ARBA" id="ARBA00022448"/>
    </source>
</evidence>
<dbReference type="GO" id="GO:0038023">
    <property type="term" value="F:signaling receptor activity"/>
    <property type="evidence" value="ECO:0007669"/>
    <property type="project" value="InterPro"/>
</dbReference>
<evidence type="ECO:0000256" key="5">
    <source>
        <dbReference type="ARBA" id="ARBA00022496"/>
    </source>
</evidence>
<evidence type="ECO:0000256" key="13">
    <source>
        <dbReference type="ARBA" id="ARBA00023237"/>
    </source>
</evidence>
<dbReference type="CDD" id="cd01347">
    <property type="entry name" value="ligand_gated_channel"/>
    <property type="match status" value="1"/>
</dbReference>
<organism evidence="18 19">
    <name type="scientific">Alcaligenes xylosoxydans xylosoxydans</name>
    <name type="common">Achromobacter xylosoxidans</name>
    <dbReference type="NCBI Taxonomy" id="85698"/>
    <lineage>
        <taxon>Bacteria</taxon>
        <taxon>Pseudomonadati</taxon>
        <taxon>Pseudomonadota</taxon>
        <taxon>Betaproteobacteria</taxon>
        <taxon>Burkholderiales</taxon>
        <taxon>Alcaligenaceae</taxon>
        <taxon>Achromobacter</taxon>
    </lineage>
</organism>
<dbReference type="Gene3D" id="2.170.130.10">
    <property type="entry name" value="TonB-dependent receptor, plug domain"/>
    <property type="match status" value="1"/>
</dbReference>
<keyword evidence="5" id="KW-0410">Iron transport</keyword>
<dbReference type="RefSeq" id="WP_081105138.1">
    <property type="nucleotide sequence ID" value="NZ_CP014060.2"/>
</dbReference>
<evidence type="ECO:0000256" key="10">
    <source>
        <dbReference type="ARBA" id="ARBA00023077"/>
    </source>
</evidence>
<keyword evidence="4 14" id="KW-1134">Transmembrane beta strand</keyword>
<keyword evidence="8" id="KW-0408">Iron</keyword>
<dbReference type="Pfam" id="PF00593">
    <property type="entry name" value="TonB_dep_Rec_b-barrel"/>
    <property type="match status" value="1"/>
</dbReference>
<feature type="chain" id="PRO_5014854398" evidence="16">
    <location>
        <begin position="23"/>
        <end position="792"/>
    </location>
</feature>
<dbReference type="SUPFAM" id="SSF56935">
    <property type="entry name" value="Porins"/>
    <property type="match status" value="1"/>
</dbReference>
<dbReference type="InterPro" id="IPR036942">
    <property type="entry name" value="Beta-barrel_TonB_sf"/>
</dbReference>
<sequence>MPRLSRASLLFLAALIAPAATAQSARLDYDLPAASLAVTLNRIAIQNNRVLSLDPAVVRGLEAPALRGAYTLDEALRHVTAGSGLEAVALPGGALTLRRSTQPVPTLAPIGVTGAPESAWGPVQGYVARRSATGTKTDTPIIETPQSISVITADRYNALGATNIKDALAYTPGVAVTTYGADSRYDWVSLRGFDAYSPGFFLDGLPLRNNGNWGIWQTENYGAERIELLRGPASVLYGQSGPGGLVNVVSKRPQDEPLHELQAQVGDHQRRRIAADFTGPLDEEGKWLYRFVGMGLDSELPTHGIDNDRLYLAPSLTWRPSADTTLTLLAQYASKRGGTYTRARPAEGSLAPTAAGTHIPASLFVGEPGYDYFNQKQWLAGYELEHRVSDALTLRQNLRYGRLDLDYSAVQANGYLAVNDDATDPANYQTLRRSVSGSRERISSFTMDNQAQTDLALGDWRHRILVGVDYQRTGIDQVSFSGGSAPPLSVYDPKYHQGSVMRAAPWMDADLTLAQTGLYLQDQIKWNERWVATLGGRYDMADIKVRSRLDDSTTKLRNNKFSGRAGLVYVDPTGWAPYLSYSESFIPTATLDPTQKQPFKPETSRQYEAGIRYQPPGTKDSYSAAVFDLRRQNYISYDADAMPRQTGEVTVRGVEFEATLQPIPRLNVIASYSWTPKAVVTASSNPAEIGKQATAVPLNRASLWVDYRFESRIKVGLGARFTGSNRGDGGEAPVPVPSFVLFDAMIGYETGRWNLALNARNLTNKTYIANCGYGSCYYGDPRTVVATASYRW</sequence>